<feature type="transmembrane region" description="Helical" evidence="7">
    <location>
        <begin position="432"/>
        <end position="454"/>
    </location>
</feature>
<evidence type="ECO:0000259" key="8">
    <source>
        <dbReference type="PROSITE" id="PS50855"/>
    </source>
</evidence>
<sequence length="650" mass="72322">DLAGHHELGFFKKYVFSVDHKIIGLQFLFVGLFFFVIGGLEAMLIRVQLGWPGTSVPILGQYMGWTNGAMPPEFYSSTFTMHASIMIFFVIIPLLVGTFGNYLIPLKIGAPDMAFPFLNGVAFWSAFPAGTLMASSFFLVGGPAQTGWTVYPPLSAIWLPGASPQSQWPLIAVLLNFGALFLCFTYVCAYAVRLNNRALNVVVSVVVSATLAAFAVRGFQRAAFDGQAAWFLSIFMLGFSSILGAVNYLATIIKLRCPGMTMFRLPLSIWSLFITSILVLLATPVLASLLLMNLLEHHQITSFFTPYNWNVGNTLADKAGGGYPLLHQHLFWFYSHPAVYIMILPAMGMVSDILAVFARKPIFGYRPMVYALSGIAFLGFIVWAHHMFQSGMNPTLGTTFAISTMFIAVPSAIKVFNWLGTLWGGNIRFTTAMLFAIAFVSQFVVGGLSGIFMASTAVDVQIHDTYFIVAHIHYVLFGSSIFGIFAALYFWYPKMFGRLMSERLGQVHFWGTFVFFNLTFFPMHILGITGFPRRVPDYLQYAEYGAKYQPMNQFITVSAFALGLSQIPFIVTFIGSWFWGRRASRNPWLATTLEWETESPPPHLNFAKTPVVHHGPYEYASPLVEEDWLAQTRWVDVTPATAGALADAKH</sequence>
<dbReference type="SUPFAM" id="SSF81442">
    <property type="entry name" value="Cytochrome c oxidase subunit I-like"/>
    <property type="match status" value="2"/>
</dbReference>
<dbReference type="GO" id="GO:0022904">
    <property type="term" value="P:respiratory electron transport chain"/>
    <property type="evidence" value="ECO:0007669"/>
    <property type="project" value="TreeGrafter"/>
</dbReference>
<dbReference type="InterPro" id="IPR000883">
    <property type="entry name" value="Cyt_C_Oxase_1"/>
</dbReference>
<name>A0A6J4P544_9BACT</name>
<feature type="transmembrane region" description="Helical" evidence="7">
    <location>
        <begin position="338"/>
        <end position="357"/>
    </location>
</feature>
<feature type="non-terminal residue" evidence="9">
    <location>
        <position position="1"/>
    </location>
</feature>
<evidence type="ECO:0000256" key="5">
    <source>
        <dbReference type="ARBA" id="ARBA00023136"/>
    </source>
</evidence>
<feature type="transmembrane region" description="Helical" evidence="7">
    <location>
        <begin position="22"/>
        <end position="45"/>
    </location>
</feature>
<dbReference type="PANTHER" id="PTHR10422">
    <property type="entry name" value="CYTOCHROME C OXIDASE SUBUNIT 1"/>
    <property type="match status" value="1"/>
</dbReference>
<dbReference type="InterPro" id="IPR036927">
    <property type="entry name" value="Cyt_c_oxase-like_su1_sf"/>
</dbReference>
<keyword evidence="6" id="KW-0813">Transport</keyword>
<comment type="subcellular location">
    <subcellularLocation>
        <location evidence="1">Membrane</location>
        <topology evidence="1">Multi-pass membrane protein</topology>
    </subcellularLocation>
</comment>
<dbReference type="Gene3D" id="1.20.210.10">
    <property type="entry name" value="Cytochrome c oxidase-like, subunit I domain"/>
    <property type="match status" value="2"/>
</dbReference>
<dbReference type="EC" id="1.9.3.1" evidence="9"/>
<dbReference type="GO" id="GO:0015990">
    <property type="term" value="P:electron transport coupled proton transport"/>
    <property type="evidence" value="ECO:0007669"/>
    <property type="project" value="TreeGrafter"/>
</dbReference>
<evidence type="ECO:0000256" key="6">
    <source>
        <dbReference type="RuleBase" id="RU000370"/>
    </source>
</evidence>
<dbReference type="GO" id="GO:0020037">
    <property type="term" value="F:heme binding"/>
    <property type="evidence" value="ECO:0007669"/>
    <property type="project" value="InterPro"/>
</dbReference>
<protein>
    <submittedName>
        <fullName evidence="9">Cytochrome c oxidase polypeptide I</fullName>
        <ecNumber evidence="9">1.9.3.1</ecNumber>
    </submittedName>
</protein>
<feature type="transmembrane region" description="Helical" evidence="7">
    <location>
        <begin position="513"/>
        <end position="531"/>
    </location>
</feature>
<accession>A0A6J4P544</accession>
<keyword evidence="2 6" id="KW-0679">Respiratory chain</keyword>
<feature type="transmembrane region" description="Helical" evidence="7">
    <location>
        <begin position="466"/>
        <end position="492"/>
    </location>
</feature>
<dbReference type="Pfam" id="PF00115">
    <property type="entry name" value="COX1"/>
    <property type="match status" value="1"/>
</dbReference>
<keyword evidence="9" id="KW-0560">Oxidoreductase</keyword>
<dbReference type="PROSITE" id="PS00077">
    <property type="entry name" value="COX1_CUB"/>
    <property type="match status" value="1"/>
</dbReference>
<gene>
    <name evidence="9" type="ORF">AVDCRST_MAG64-1925</name>
</gene>
<evidence type="ECO:0000256" key="4">
    <source>
        <dbReference type="ARBA" id="ARBA00022989"/>
    </source>
</evidence>
<feature type="transmembrane region" description="Helical" evidence="7">
    <location>
        <begin position="400"/>
        <end position="420"/>
    </location>
</feature>
<evidence type="ECO:0000313" key="9">
    <source>
        <dbReference type="EMBL" id="CAA9404639.1"/>
    </source>
</evidence>
<comment type="similarity">
    <text evidence="6">Belongs to the heme-copper respiratory oxidase family.</text>
</comment>
<feature type="transmembrane region" description="Helical" evidence="7">
    <location>
        <begin position="270"/>
        <end position="295"/>
    </location>
</feature>
<feature type="transmembrane region" description="Helical" evidence="7">
    <location>
        <begin position="198"/>
        <end position="216"/>
    </location>
</feature>
<dbReference type="InterPro" id="IPR023615">
    <property type="entry name" value="Cyt_c_Oxase_su1_BS"/>
</dbReference>
<keyword evidence="6" id="KW-0408">Iron</keyword>
<dbReference type="PROSITE" id="PS50855">
    <property type="entry name" value="COX1"/>
    <property type="match status" value="1"/>
</dbReference>
<dbReference type="PANTHER" id="PTHR10422:SF18">
    <property type="entry name" value="CYTOCHROME C OXIDASE SUBUNIT 1"/>
    <property type="match status" value="1"/>
</dbReference>
<feature type="transmembrane region" description="Helical" evidence="7">
    <location>
        <begin position="116"/>
        <end position="140"/>
    </location>
</feature>
<keyword evidence="4 7" id="KW-1133">Transmembrane helix</keyword>
<evidence type="ECO:0000256" key="3">
    <source>
        <dbReference type="ARBA" id="ARBA00022692"/>
    </source>
</evidence>
<keyword evidence="6" id="KW-0479">Metal-binding</keyword>
<feature type="transmembrane region" description="Helical" evidence="7">
    <location>
        <begin position="228"/>
        <end position="250"/>
    </location>
</feature>
<feature type="transmembrane region" description="Helical" evidence="7">
    <location>
        <begin position="369"/>
        <end position="388"/>
    </location>
</feature>
<dbReference type="PRINTS" id="PR01165">
    <property type="entry name" value="CYCOXIDASEI"/>
</dbReference>
<dbReference type="AlphaFoldDB" id="A0A6J4P544"/>
<organism evidence="9">
    <name type="scientific">uncultured Phycisphaerae bacterium</name>
    <dbReference type="NCBI Taxonomy" id="904963"/>
    <lineage>
        <taxon>Bacteria</taxon>
        <taxon>Pseudomonadati</taxon>
        <taxon>Planctomycetota</taxon>
        <taxon>Phycisphaerae</taxon>
        <taxon>environmental samples</taxon>
    </lineage>
</organism>
<keyword evidence="6" id="KW-0349">Heme</keyword>
<keyword evidence="3 6" id="KW-0812">Transmembrane</keyword>
<evidence type="ECO:0000256" key="7">
    <source>
        <dbReference type="SAM" id="Phobius"/>
    </source>
</evidence>
<feature type="transmembrane region" description="Helical" evidence="7">
    <location>
        <begin position="551"/>
        <end position="579"/>
    </location>
</feature>
<dbReference type="GO" id="GO:0009060">
    <property type="term" value="P:aerobic respiration"/>
    <property type="evidence" value="ECO:0007669"/>
    <property type="project" value="InterPro"/>
</dbReference>
<dbReference type="GO" id="GO:0004129">
    <property type="term" value="F:cytochrome-c oxidase activity"/>
    <property type="evidence" value="ECO:0007669"/>
    <property type="project" value="InterPro"/>
</dbReference>
<feature type="transmembrane region" description="Helical" evidence="7">
    <location>
        <begin position="79"/>
        <end position="104"/>
    </location>
</feature>
<reference evidence="9" key="1">
    <citation type="submission" date="2020-02" db="EMBL/GenBank/DDBJ databases">
        <authorList>
            <person name="Meier V. D."/>
        </authorList>
    </citation>
    <scope>NUCLEOTIDE SEQUENCE</scope>
    <source>
        <strain evidence="9">AVDCRST_MAG64</strain>
    </source>
</reference>
<dbReference type="GO" id="GO:0016020">
    <property type="term" value="C:membrane"/>
    <property type="evidence" value="ECO:0007669"/>
    <property type="project" value="UniProtKB-SubCell"/>
</dbReference>
<feature type="transmembrane region" description="Helical" evidence="7">
    <location>
        <begin position="168"/>
        <end position="191"/>
    </location>
</feature>
<keyword evidence="5 7" id="KW-0472">Membrane</keyword>
<dbReference type="EMBL" id="CADCUQ010000439">
    <property type="protein sequence ID" value="CAA9404639.1"/>
    <property type="molecule type" value="Genomic_DNA"/>
</dbReference>
<proteinExistence type="inferred from homology"/>
<dbReference type="InterPro" id="IPR023616">
    <property type="entry name" value="Cyt_c_oxase-like_su1_dom"/>
</dbReference>
<evidence type="ECO:0000256" key="2">
    <source>
        <dbReference type="ARBA" id="ARBA00022660"/>
    </source>
</evidence>
<dbReference type="GO" id="GO:0016491">
    <property type="term" value="F:oxidoreductase activity"/>
    <property type="evidence" value="ECO:0007669"/>
    <property type="project" value="UniProtKB-KW"/>
</dbReference>
<keyword evidence="6" id="KW-0249">Electron transport</keyword>
<evidence type="ECO:0000256" key="1">
    <source>
        <dbReference type="ARBA" id="ARBA00004141"/>
    </source>
</evidence>
<feature type="domain" description="Cytochrome oxidase subunit I profile" evidence="8">
    <location>
        <begin position="10"/>
        <end position="613"/>
    </location>
</feature>